<dbReference type="PANTHER" id="PTHR12835:SF5">
    <property type="entry name" value="BIOTIN--PROTEIN LIGASE"/>
    <property type="match status" value="1"/>
</dbReference>
<dbReference type="PANTHER" id="PTHR12835">
    <property type="entry name" value="BIOTIN PROTEIN LIGASE"/>
    <property type="match status" value="1"/>
</dbReference>
<dbReference type="InterPro" id="IPR003142">
    <property type="entry name" value="BPL_C"/>
</dbReference>
<evidence type="ECO:0000259" key="4">
    <source>
        <dbReference type="PROSITE" id="PS51733"/>
    </source>
</evidence>
<dbReference type="Proteomes" id="UP001143347">
    <property type="component" value="Unassembled WGS sequence"/>
</dbReference>
<organism evidence="5 6">
    <name type="scientific">Gordonia aquimaris</name>
    <dbReference type="NCBI Taxonomy" id="2984863"/>
    <lineage>
        <taxon>Bacteria</taxon>
        <taxon>Bacillati</taxon>
        <taxon>Actinomycetota</taxon>
        <taxon>Actinomycetes</taxon>
        <taxon>Mycobacteriales</taxon>
        <taxon>Gordoniaceae</taxon>
        <taxon>Gordonia</taxon>
    </lineage>
</organism>
<proteinExistence type="predicted"/>
<keyword evidence="6" id="KW-1185">Reference proteome</keyword>
<keyword evidence="1 5" id="KW-0436">Ligase</keyword>
<evidence type="ECO:0000256" key="3">
    <source>
        <dbReference type="ARBA" id="ARBA00024227"/>
    </source>
</evidence>
<dbReference type="Gene3D" id="2.30.30.100">
    <property type="match status" value="1"/>
</dbReference>
<gene>
    <name evidence="5" type="ORF">OSB52_12795</name>
</gene>
<dbReference type="EMBL" id="JAPKFM010000012">
    <property type="protein sequence ID" value="MCX2964968.1"/>
    <property type="molecule type" value="Genomic_DNA"/>
</dbReference>
<accession>A0A9X3D4Q5</accession>
<reference evidence="5" key="1">
    <citation type="submission" date="2022-10" db="EMBL/GenBank/DDBJ databases">
        <title>WGS of marine actinomycetes from Thailand.</title>
        <authorList>
            <person name="Thawai C."/>
        </authorList>
    </citation>
    <scope>NUCLEOTIDE SEQUENCE</scope>
    <source>
        <strain evidence="5">SW21</strain>
    </source>
</reference>
<evidence type="ECO:0000256" key="1">
    <source>
        <dbReference type="ARBA" id="ARBA00022598"/>
    </source>
</evidence>
<dbReference type="RefSeq" id="WP_266062028.1">
    <property type="nucleotide sequence ID" value="NZ_JAPKFM010000012.1"/>
</dbReference>
<sequence>MSNHAADLDADRLLELLSGTRWRAVEVVASTGSTNADLVTQAASGDVDGTVRLTTDQTAGRGRHSRVWSAPAGSQLAMSAAVAVGSETEHLGWLSLLAGLAAVDAIDEVAGRRPTLKWPNDVLIDDRKVAGILAEYTNTPRGGLAVIGIGINTYMSAEDLPVPTATSLQIGTGIEVAHTELAAAFLRGLGDLLTHWPDDLDRLSAAYRDRSDTVGRRVRLVMPGDQTVTGTAVGVDAMGRIVVDAEGREVVAAAGDVTHLRPLDD</sequence>
<dbReference type="InterPro" id="IPR004408">
    <property type="entry name" value="Biotin_CoA_COase_ligase"/>
</dbReference>
<feature type="domain" description="BPL/LPL catalytic" evidence="4">
    <location>
        <begin position="11"/>
        <end position="197"/>
    </location>
</feature>
<protein>
    <recommendedName>
        <fullName evidence="3">biotin--[biotin carboxyl-carrier protein] ligase</fullName>
        <ecNumber evidence="3">6.3.4.15</ecNumber>
    </recommendedName>
</protein>
<dbReference type="Gene3D" id="3.30.930.10">
    <property type="entry name" value="Bira Bifunctional Protein, Domain 2"/>
    <property type="match status" value="1"/>
</dbReference>
<dbReference type="PROSITE" id="PS51733">
    <property type="entry name" value="BPL_LPL_CATALYTIC"/>
    <property type="match status" value="1"/>
</dbReference>
<keyword evidence="2" id="KW-0092">Biotin</keyword>
<evidence type="ECO:0000313" key="6">
    <source>
        <dbReference type="Proteomes" id="UP001143347"/>
    </source>
</evidence>
<comment type="caution">
    <text evidence="5">The sequence shown here is derived from an EMBL/GenBank/DDBJ whole genome shotgun (WGS) entry which is preliminary data.</text>
</comment>
<name>A0A9X3D4Q5_9ACTN</name>
<dbReference type="AlphaFoldDB" id="A0A9X3D4Q5"/>
<evidence type="ECO:0000256" key="2">
    <source>
        <dbReference type="ARBA" id="ARBA00023267"/>
    </source>
</evidence>
<dbReference type="GO" id="GO:0005737">
    <property type="term" value="C:cytoplasm"/>
    <property type="evidence" value="ECO:0007669"/>
    <property type="project" value="TreeGrafter"/>
</dbReference>
<evidence type="ECO:0000313" key="5">
    <source>
        <dbReference type="EMBL" id="MCX2964968.1"/>
    </source>
</evidence>
<dbReference type="InterPro" id="IPR045864">
    <property type="entry name" value="aa-tRNA-synth_II/BPL/LPL"/>
</dbReference>
<dbReference type="Pfam" id="PF03099">
    <property type="entry name" value="BPL_LplA_LipB"/>
    <property type="match status" value="1"/>
</dbReference>
<dbReference type="SUPFAM" id="SSF55681">
    <property type="entry name" value="Class II aaRS and biotin synthetases"/>
    <property type="match status" value="1"/>
</dbReference>
<dbReference type="Pfam" id="PF02237">
    <property type="entry name" value="BPL_C"/>
    <property type="match status" value="1"/>
</dbReference>
<dbReference type="NCBIfam" id="TIGR00121">
    <property type="entry name" value="birA_ligase"/>
    <property type="match status" value="1"/>
</dbReference>
<dbReference type="GO" id="GO:0004077">
    <property type="term" value="F:biotin--[biotin carboxyl-carrier protein] ligase activity"/>
    <property type="evidence" value="ECO:0007669"/>
    <property type="project" value="UniProtKB-EC"/>
</dbReference>
<dbReference type="InterPro" id="IPR004143">
    <property type="entry name" value="BPL_LPL_catalytic"/>
</dbReference>
<dbReference type="CDD" id="cd16442">
    <property type="entry name" value="BPL"/>
    <property type="match status" value="1"/>
</dbReference>
<dbReference type="EC" id="6.3.4.15" evidence="3"/>